<dbReference type="RefSeq" id="WP_133741530.1">
    <property type="nucleotide sequence ID" value="NZ_SNYN01000007.1"/>
</dbReference>
<organism evidence="2 3">
    <name type="scientific">Actinorugispora endophytica</name>
    <dbReference type="NCBI Taxonomy" id="1605990"/>
    <lineage>
        <taxon>Bacteria</taxon>
        <taxon>Bacillati</taxon>
        <taxon>Actinomycetota</taxon>
        <taxon>Actinomycetes</taxon>
        <taxon>Streptosporangiales</taxon>
        <taxon>Nocardiopsidaceae</taxon>
        <taxon>Actinorugispora</taxon>
    </lineage>
</organism>
<dbReference type="OrthoDB" id="3821358at2"/>
<dbReference type="EMBL" id="SNYN01000007">
    <property type="protein sequence ID" value="TDQ52174.1"/>
    <property type="molecule type" value="Genomic_DNA"/>
</dbReference>
<reference evidence="2 3" key="1">
    <citation type="submission" date="2019-03" db="EMBL/GenBank/DDBJ databases">
        <title>Genomic Encyclopedia of Type Strains, Phase IV (KMG-IV): sequencing the most valuable type-strain genomes for metagenomic binning, comparative biology and taxonomic classification.</title>
        <authorList>
            <person name="Goeker M."/>
        </authorList>
    </citation>
    <scope>NUCLEOTIDE SEQUENCE [LARGE SCALE GENOMIC DNA]</scope>
    <source>
        <strain evidence="2 3">DSM 46770</strain>
    </source>
</reference>
<dbReference type="InterPro" id="IPR049244">
    <property type="entry name" value="DUF6879"/>
</dbReference>
<feature type="domain" description="DUF6879" evidence="1">
    <location>
        <begin position="9"/>
        <end position="172"/>
    </location>
</feature>
<comment type="caution">
    <text evidence="2">The sequence shown here is derived from an EMBL/GenBank/DDBJ whole genome shotgun (WGS) entry which is preliminary data.</text>
</comment>
<accession>A0A4R6V269</accession>
<evidence type="ECO:0000313" key="2">
    <source>
        <dbReference type="EMBL" id="TDQ52174.1"/>
    </source>
</evidence>
<evidence type="ECO:0000313" key="3">
    <source>
        <dbReference type="Proteomes" id="UP000295281"/>
    </source>
</evidence>
<evidence type="ECO:0000259" key="1">
    <source>
        <dbReference type="Pfam" id="PF21806"/>
    </source>
</evidence>
<name>A0A4R6V269_9ACTN</name>
<sequence>MSVMPASEFAAGFLSRFQVSAFRLETLDFYLADNEREPYRRFLAGQNHDPEWRRPWQRMVRGIYESGREIGRVHVVPEELTDYLRFELTRAYPASVDAGEDVRILTRKEADRIGLPHGEDYWLFDDERSAILRYTPDGEFVGVELATSDRVGQHVAWRQAAQAAAVPLYDYLEAATLAPAR</sequence>
<protein>
    <recommendedName>
        <fullName evidence="1">DUF6879 domain-containing protein</fullName>
    </recommendedName>
</protein>
<dbReference type="Proteomes" id="UP000295281">
    <property type="component" value="Unassembled WGS sequence"/>
</dbReference>
<dbReference type="Pfam" id="PF21806">
    <property type="entry name" value="DUF6879"/>
    <property type="match status" value="1"/>
</dbReference>
<gene>
    <name evidence="2" type="ORF">EV190_1074</name>
</gene>
<keyword evidence="3" id="KW-1185">Reference proteome</keyword>
<dbReference type="AlphaFoldDB" id="A0A4R6V269"/>
<proteinExistence type="predicted"/>